<evidence type="ECO:0000256" key="1">
    <source>
        <dbReference type="ARBA" id="ARBA00023163"/>
    </source>
</evidence>
<dbReference type="SUPFAM" id="SSF55287">
    <property type="entry name" value="RPB5-like RNA polymerase subunit"/>
    <property type="match status" value="1"/>
</dbReference>
<dbReference type="PANTHER" id="PTHR10535:SF0">
    <property type="entry name" value="DNA-DIRECTED RNA POLYMERASES I, II, AND III SUBUNIT RPABC1"/>
    <property type="match status" value="1"/>
</dbReference>
<protein>
    <recommendedName>
        <fullName evidence="2">RNA polymerase subunit H/Rpb5 C-terminal domain-containing protein</fullName>
    </recommendedName>
</protein>
<dbReference type="GO" id="GO:0005665">
    <property type="term" value="C:RNA polymerase II, core complex"/>
    <property type="evidence" value="ECO:0007669"/>
    <property type="project" value="TreeGrafter"/>
</dbReference>
<dbReference type="GO" id="GO:0005666">
    <property type="term" value="C:RNA polymerase III complex"/>
    <property type="evidence" value="ECO:0007669"/>
    <property type="project" value="TreeGrafter"/>
</dbReference>
<evidence type="ECO:0000313" key="3">
    <source>
        <dbReference type="EMBL" id="QHU02780.1"/>
    </source>
</evidence>
<dbReference type="Pfam" id="PF01191">
    <property type="entry name" value="RNA_pol_Rpb5_C"/>
    <property type="match status" value="1"/>
</dbReference>
<dbReference type="InterPro" id="IPR014381">
    <property type="entry name" value="Arch_Rpo5/euc_Rpb5"/>
</dbReference>
<dbReference type="GO" id="GO:0006362">
    <property type="term" value="P:transcription elongation by RNA polymerase I"/>
    <property type="evidence" value="ECO:0007669"/>
    <property type="project" value="TreeGrafter"/>
</dbReference>
<name>A0A6C0JD65_9ZZZZ</name>
<dbReference type="InterPro" id="IPR035913">
    <property type="entry name" value="RPB5-like_sf"/>
</dbReference>
<keyword evidence="1" id="KW-0804">Transcription</keyword>
<accession>A0A6C0JD65</accession>
<sequence length="224" mass="25327">MSDIVISSAGFNIVYNARKTLIDVLGSIGFNVDAHYGTSMVELSAMIESNQLDFCVESKTNGSDNVKSKTYVKFNDVVGIKPNKSLKAKNIEDAIDDLFCIREILKPSDRLIVVVHDFPNDTIRNYLKVLWETKHIVVNVITLKRLQFNILTHNMVPSHRVMSTTEGTDFMKKYNVQQLSELPEISRFDPVANLIGMKPDQICEIIRPSKIAIDAPYYRACVNN</sequence>
<feature type="domain" description="RNA polymerase subunit H/Rpb5 C-terminal" evidence="2">
    <location>
        <begin position="148"/>
        <end position="221"/>
    </location>
</feature>
<dbReference type="AlphaFoldDB" id="A0A6C0JD65"/>
<dbReference type="PANTHER" id="PTHR10535">
    <property type="entry name" value="DNA-DIRECTED RNA POLYMERASES I, II, AND III SUBUNIT RPABC1"/>
    <property type="match status" value="1"/>
</dbReference>
<evidence type="ECO:0000259" key="2">
    <source>
        <dbReference type="Pfam" id="PF01191"/>
    </source>
</evidence>
<dbReference type="GO" id="GO:0042797">
    <property type="term" value="P:tRNA transcription by RNA polymerase III"/>
    <property type="evidence" value="ECO:0007669"/>
    <property type="project" value="TreeGrafter"/>
</dbReference>
<dbReference type="PIRSF" id="PIRSF000747">
    <property type="entry name" value="RPB5"/>
    <property type="match status" value="1"/>
</dbReference>
<dbReference type="GO" id="GO:0006366">
    <property type="term" value="P:transcription by RNA polymerase II"/>
    <property type="evidence" value="ECO:0007669"/>
    <property type="project" value="TreeGrafter"/>
</dbReference>
<reference evidence="3" key="1">
    <citation type="journal article" date="2020" name="Nature">
        <title>Giant virus diversity and host interactions through global metagenomics.</title>
        <authorList>
            <person name="Schulz F."/>
            <person name="Roux S."/>
            <person name="Paez-Espino D."/>
            <person name="Jungbluth S."/>
            <person name="Walsh D.A."/>
            <person name="Denef V.J."/>
            <person name="McMahon K.D."/>
            <person name="Konstantinidis K.T."/>
            <person name="Eloe-Fadrosh E.A."/>
            <person name="Kyrpides N.C."/>
            <person name="Woyke T."/>
        </authorList>
    </citation>
    <scope>NUCLEOTIDE SEQUENCE</scope>
    <source>
        <strain evidence="3">GVMAG-M-3300025880-76</strain>
    </source>
</reference>
<dbReference type="EMBL" id="MN740363">
    <property type="protein sequence ID" value="QHU02780.1"/>
    <property type="molecule type" value="Genomic_DNA"/>
</dbReference>
<organism evidence="3">
    <name type="scientific">viral metagenome</name>
    <dbReference type="NCBI Taxonomy" id="1070528"/>
    <lineage>
        <taxon>unclassified sequences</taxon>
        <taxon>metagenomes</taxon>
        <taxon>organismal metagenomes</taxon>
    </lineage>
</organism>
<proteinExistence type="predicted"/>
<dbReference type="GO" id="GO:0003899">
    <property type="term" value="F:DNA-directed RNA polymerase activity"/>
    <property type="evidence" value="ECO:0007669"/>
    <property type="project" value="InterPro"/>
</dbReference>
<dbReference type="GO" id="GO:0005736">
    <property type="term" value="C:RNA polymerase I complex"/>
    <property type="evidence" value="ECO:0007669"/>
    <property type="project" value="TreeGrafter"/>
</dbReference>
<dbReference type="Gene3D" id="3.90.940.20">
    <property type="entry name" value="RPB5-like RNA polymerase subunit"/>
    <property type="match status" value="1"/>
</dbReference>
<dbReference type="InterPro" id="IPR000783">
    <property type="entry name" value="RNA_pol_subH/Rpb5_C"/>
</dbReference>
<dbReference type="GO" id="GO:0003677">
    <property type="term" value="F:DNA binding"/>
    <property type="evidence" value="ECO:0007669"/>
    <property type="project" value="InterPro"/>
</dbReference>